<gene>
    <name evidence="2" type="ORF">BCR44DRAFT_1442929</name>
</gene>
<feature type="compositionally biased region" description="Gly residues" evidence="1">
    <location>
        <begin position="377"/>
        <end position="396"/>
    </location>
</feature>
<feature type="compositionally biased region" description="Low complexity" evidence="1">
    <location>
        <begin position="238"/>
        <end position="260"/>
    </location>
</feature>
<evidence type="ECO:0000313" key="3">
    <source>
        <dbReference type="Proteomes" id="UP000193411"/>
    </source>
</evidence>
<sequence length="416" mass="43761">MMSTANTAQEPQSQPQSKILDADFDAASILSQSALLSRHCADRSEHAGIDCYKICRTHADVAQLASTLLITIGTQSLHTNTAQEDQDRPFHIRADTMIKSLDLAPLLSLVQETAKRARTVCSAHIDCSHCQACSQSAAQVEVVVHSLLSKEAAKHAGEKQQHATESTATLSAKGKRATAQQHHDVHEKREAEMKHEQAQTPTQTQPTPAGKSQAQAQQQQDQPQQAHGAGSTKKAQDESTTPSSPESPPAQTTGQQTGAQKRNPRRKSRGGGSGGGSKYSESFKGGQHEHTAQAMVAAESTLGVAGDRGSGESHAAGAASSTPEPRARRPSMHEAFPLGTAEGQKYDTEHEIQSWAQMQEQGLGGGLELGTAEGQKVGAGSGLHGETGAPGGGGVQLGSIEAADQADTQRVHVKEE</sequence>
<reference evidence="2 3" key="1">
    <citation type="submission" date="2016-07" db="EMBL/GenBank/DDBJ databases">
        <title>Pervasive Adenine N6-methylation of Active Genes in Fungi.</title>
        <authorList>
            <consortium name="DOE Joint Genome Institute"/>
            <person name="Mondo S.J."/>
            <person name="Dannebaum R.O."/>
            <person name="Kuo R.C."/>
            <person name="Labutti K."/>
            <person name="Haridas S."/>
            <person name="Kuo A."/>
            <person name="Salamov A."/>
            <person name="Ahrendt S.R."/>
            <person name="Lipzen A."/>
            <person name="Sullivan W."/>
            <person name="Andreopoulos W.B."/>
            <person name="Clum A."/>
            <person name="Lindquist E."/>
            <person name="Daum C."/>
            <person name="Ramamoorthy G.K."/>
            <person name="Gryganskyi A."/>
            <person name="Culley D."/>
            <person name="Magnuson J.K."/>
            <person name="James T.Y."/>
            <person name="O'Malley M.A."/>
            <person name="Stajich J.E."/>
            <person name="Spatafora J.W."/>
            <person name="Visel A."/>
            <person name="Grigoriev I.V."/>
        </authorList>
    </citation>
    <scope>NUCLEOTIDE SEQUENCE [LARGE SCALE GENOMIC DNA]</scope>
    <source>
        <strain evidence="2 3">PL171</strain>
    </source>
</reference>
<keyword evidence="3" id="KW-1185">Reference proteome</keyword>
<accession>A0A1Y2H9E2</accession>
<feature type="compositionally biased region" description="Basic and acidic residues" evidence="1">
    <location>
        <begin position="153"/>
        <end position="162"/>
    </location>
</feature>
<protein>
    <submittedName>
        <fullName evidence="2">Uncharacterized protein</fullName>
    </submittedName>
</protein>
<feature type="compositionally biased region" description="Basic and acidic residues" evidence="1">
    <location>
        <begin position="407"/>
        <end position="416"/>
    </location>
</feature>
<dbReference type="EMBL" id="MCFL01000065">
    <property type="protein sequence ID" value="ORZ31186.1"/>
    <property type="molecule type" value="Genomic_DNA"/>
</dbReference>
<organism evidence="2 3">
    <name type="scientific">Catenaria anguillulae PL171</name>
    <dbReference type="NCBI Taxonomy" id="765915"/>
    <lineage>
        <taxon>Eukaryota</taxon>
        <taxon>Fungi</taxon>
        <taxon>Fungi incertae sedis</taxon>
        <taxon>Blastocladiomycota</taxon>
        <taxon>Blastocladiomycetes</taxon>
        <taxon>Blastocladiales</taxon>
        <taxon>Catenariaceae</taxon>
        <taxon>Catenaria</taxon>
    </lineage>
</organism>
<name>A0A1Y2H9E2_9FUNG</name>
<evidence type="ECO:0000313" key="2">
    <source>
        <dbReference type="EMBL" id="ORZ31186.1"/>
    </source>
</evidence>
<dbReference type="Proteomes" id="UP000193411">
    <property type="component" value="Unassembled WGS sequence"/>
</dbReference>
<comment type="caution">
    <text evidence="2">The sequence shown here is derived from an EMBL/GenBank/DDBJ whole genome shotgun (WGS) entry which is preliminary data.</text>
</comment>
<evidence type="ECO:0000256" key="1">
    <source>
        <dbReference type="SAM" id="MobiDB-lite"/>
    </source>
</evidence>
<proteinExistence type="predicted"/>
<feature type="compositionally biased region" description="Low complexity" evidence="1">
    <location>
        <begin position="198"/>
        <end position="226"/>
    </location>
</feature>
<feature type="region of interest" description="Disordered" evidence="1">
    <location>
        <begin position="361"/>
        <end position="416"/>
    </location>
</feature>
<feature type="region of interest" description="Disordered" evidence="1">
    <location>
        <begin position="153"/>
        <end position="347"/>
    </location>
</feature>
<dbReference type="OrthoDB" id="5758847at2759"/>
<dbReference type="AlphaFoldDB" id="A0A1Y2H9E2"/>
<feature type="compositionally biased region" description="Low complexity" evidence="1">
    <location>
        <begin position="312"/>
        <end position="321"/>
    </location>
</feature>
<feature type="compositionally biased region" description="Basic and acidic residues" evidence="1">
    <location>
        <begin position="181"/>
        <end position="197"/>
    </location>
</feature>